<keyword evidence="3 5" id="KW-1133">Transmembrane helix</keyword>
<organism evidence="7 8">
    <name type="scientific">Sphingomonas turrisvirgatae</name>
    <dbReference type="NCBI Taxonomy" id="1888892"/>
    <lineage>
        <taxon>Bacteria</taxon>
        <taxon>Pseudomonadati</taxon>
        <taxon>Pseudomonadota</taxon>
        <taxon>Alphaproteobacteria</taxon>
        <taxon>Sphingomonadales</taxon>
        <taxon>Sphingomonadaceae</taxon>
        <taxon>Sphingomonas</taxon>
    </lineage>
</organism>
<feature type="transmembrane region" description="Helical" evidence="5">
    <location>
        <begin position="30"/>
        <end position="51"/>
    </location>
</feature>
<evidence type="ECO:0000256" key="2">
    <source>
        <dbReference type="ARBA" id="ARBA00022692"/>
    </source>
</evidence>
<keyword evidence="2 5" id="KW-0812">Transmembrane</keyword>
<protein>
    <recommendedName>
        <fullName evidence="6">DUF202 domain-containing protein</fullName>
    </recommendedName>
</protein>
<gene>
    <name evidence="7" type="ORF">BFL28_12790</name>
</gene>
<name>A0A1E3M1J1_9SPHN</name>
<keyword evidence="4 5" id="KW-0472">Membrane</keyword>
<dbReference type="AlphaFoldDB" id="A0A1E3M1J1"/>
<evidence type="ECO:0000259" key="6">
    <source>
        <dbReference type="Pfam" id="PF02656"/>
    </source>
</evidence>
<feature type="domain" description="DUF202" evidence="6">
    <location>
        <begin position="21"/>
        <end position="84"/>
    </location>
</feature>
<dbReference type="GO" id="GO:0012505">
    <property type="term" value="C:endomembrane system"/>
    <property type="evidence" value="ECO:0007669"/>
    <property type="project" value="UniProtKB-SubCell"/>
</dbReference>
<feature type="transmembrane region" description="Helical" evidence="5">
    <location>
        <begin position="104"/>
        <end position="124"/>
    </location>
</feature>
<evidence type="ECO:0000313" key="7">
    <source>
        <dbReference type="EMBL" id="ODP38930.1"/>
    </source>
</evidence>
<feature type="transmembrane region" description="Helical" evidence="5">
    <location>
        <begin position="57"/>
        <end position="76"/>
    </location>
</feature>
<dbReference type="EMBL" id="MDDS01000010">
    <property type="protein sequence ID" value="ODP38930.1"/>
    <property type="molecule type" value="Genomic_DNA"/>
</dbReference>
<comment type="caution">
    <text evidence="7">The sequence shown here is derived from an EMBL/GenBank/DDBJ whole genome shotgun (WGS) entry which is preliminary data.</text>
</comment>
<dbReference type="Pfam" id="PF02656">
    <property type="entry name" value="DUF202"/>
    <property type="match status" value="1"/>
</dbReference>
<dbReference type="Proteomes" id="UP000094487">
    <property type="component" value="Unassembled WGS sequence"/>
</dbReference>
<evidence type="ECO:0000256" key="4">
    <source>
        <dbReference type="ARBA" id="ARBA00023136"/>
    </source>
</evidence>
<reference evidence="7 8" key="1">
    <citation type="submission" date="2016-08" db="EMBL/GenBank/DDBJ databases">
        <title>Draft genome of the agarase producing Sphingomonas sp. MCT13.</title>
        <authorList>
            <person name="D'Andrea M.M."/>
            <person name="Rossolini G.M."/>
            <person name="Thaller M.C."/>
        </authorList>
    </citation>
    <scope>NUCLEOTIDE SEQUENCE [LARGE SCALE GENOMIC DNA]</scope>
    <source>
        <strain evidence="7 8">MCT13</strain>
    </source>
</reference>
<keyword evidence="8" id="KW-1185">Reference proteome</keyword>
<dbReference type="InterPro" id="IPR003807">
    <property type="entry name" value="DUF202"/>
</dbReference>
<evidence type="ECO:0000313" key="8">
    <source>
        <dbReference type="Proteomes" id="UP000094487"/>
    </source>
</evidence>
<accession>A0A1E3M1J1</accession>
<dbReference type="STRING" id="1888892.BFL28_12790"/>
<evidence type="ECO:0000256" key="3">
    <source>
        <dbReference type="ARBA" id="ARBA00022989"/>
    </source>
</evidence>
<evidence type="ECO:0000256" key="5">
    <source>
        <dbReference type="SAM" id="Phobius"/>
    </source>
</evidence>
<evidence type="ECO:0000256" key="1">
    <source>
        <dbReference type="ARBA" id="ARBA00004127"/>
    </source>
</evidence>
<sequence>MISMPDRAEMAKDRTDLAEDRTVLAHERSFAGWVRTGMAAVGIGVGFHALFESLNPTWVPKAIATAFLLIAIFIFLSAERRACRILDNLDPHNVAVIKPIRIRLLSWALAAATAALGAALWLLVRV</sequence>
<comment type="subcellular location">
    <subcellularLocation>
        <location evidence="1">Endomembrane system</location>
        <topology evidence="1">Multi-pass membrane protein</topology>
    </subcellularLocation>
</comment>
<proteinExistence type="predicted"/>